<accession>A0A3N4KBL2</accession>
<keyword evidence="1" id="KW-1133">Transmembrane helix</keyword>
<dbReference type="PANTHER" id="PTHR37577">
    <property type="entry name" value="INTEGRAL MEMBRANE PROTEIN"/>
    <property type="match status" value="1"/>
</dbReference>
<feature type="transmembrane region" description="Helical" evidence="1">
    <location>
        <begin position="253"/>
        <end position="279"/>
    </location>
</feature>
<feature type="transmembrane region" description="Helical" evidence="1">
    <location>
        <begin position="295"/>
        <end position="314"/>
    </location>
</feature>
<reference evidence="2 3" key="1">
    <citation type="journal article" date="2018" name="Nat. Ecol. Evol.">
        <title>Pezizomycetes genomes reveal the molecular basis of ectomycorrhizal truffle lifestyle.</title>
        <authorList>
            <person name="Murat C."/>
            <person name="Payen T."/>
            <person name="Noel B."/>
            <person name="Kuo A."/>
            <person name="Morin E."/>
            <person name="Chen J."/>
            <person name="Kohler A."/>
            <person name="Krizsan K."/>
            <person name="Balestrini R."/>
            <person name="Da Silva C."/>
            <person name="Montanini B."/>
            <person name="Hainaut M."/>
            <person name="Levati E."/>
            <person name="Barry K.W."/>
            <person name="Belfiori B."/>
            <person name="Cichocki N."/>
            <person name="Clum A."/>
            <person name="Dockter R.B."/>
            <person name="Fauchery L."/>
            <person name="Guy J."/>
            <person name="Iotti M."/>
            <person name="Le Tacon F."/>
            <person name="Lindquist E.A."/>
            <person name="Lipzen A."/>
            <person name="Malagnac F."/>
            <person name="Mello A."/>
            <person name="Molinier V."/>
            <person name="Miyauchi S."/>
            <person name="Poulain J."/>
            <person name="Riccioni C."/>
            <person name="Rubini A."/>
            <person name="Sitrit Y."/>
            <person name="Splivallo R."/>
            <person name="Traeger S."/>
            <person name="Wang M."/>
            <person name="Zifcakova L."/>
            <person name="Wipf D."/>
            <person name="Zambonelli A."/>
            <person name="Paolocci F."/>
            <person name="Nowrousian M."/>
            <person name="Ottonello S."/>
            <person name="Baldrian P."/>
            <person name="Spatafora J.W."/>
            <person name="Henrissat B."/>
            <person name="Nagy L.G."/>
            <person name="Aury J.M."/>
            <person name="Wincker P."/>
            <person name="Grigoriev I.V."/>
            <person name="Bonfante P."/>
            <person name="Martin F.M."/>
        </authorList>
    </citation>
    <scope>NUCLEOTIDE SEQUENCE [LARGE SCALE GENOMIC DNA]</scope>
    <source>
        <strain evidence="2 3">CCBAS932</strain>
    </source>
</reference>
<feature type="transmembrane region" description="Helical" evidence="1">
    <location>
        <begin position="97"/>
        <end position="120"/>
    </location>
</feature>
<dbReference type="STRING" id="1392247.A0A3N4KBL2"/>
<evidence type="ECO:0000313" key="3">
    <source>
        <dbReference type="Proteomes" id="UP000277580"/>
    </source>
</evidence>
<keyword evidence="3" id="KW-1185">Reference proteome</keyword>
<name>A0A3N4KBL2_9PEZI</name>
<organism evidence="2 3">
    <name type="scientific">Morchella conica CCBAS932</name>
    <dbReference type="NCBI Taxonomy" id="1392247"/>
    <lineage>
        <taxon>Eukaryota</taxon>
        <taxon>Fungi</taxon>
        <taxon>Dikarya</taxon>
        <taxon>Ascomycota</taxon>
        <taxon>Pezizomycotina</taxon>
        <taxon>Pezizomycetes</taxon>
        <taxon>Pezizales</taxon>
        <taxon>Morchellaceae</taxon>
        <taxon>Morchella</taxon>
    </lineage>
</organism>
<evidence type="ECO:0000313" key="2">
    <source>
        <dbReference type="EMBL" id="RPB07863.1"/>
    </source>
</evidence>
<keyword evidence="1" id="KW-0472">Membrane</keyword>
<feature type="transmembrane region" description="Helical" evidence="1">
    <location>
        <begin position="26"/>
        <end position="49"/>
    </location>
</feature>
<dbReference type="OrthoDB" id="5427664at2759"/>
<dbReference type="InterPro" id="IPR053018">
    <property type="entry name" value="Elsinochrome_Biosynth-Asso"/>
</dbReference>
<dbReference type="AlphaFoldDB" id="A0A3N4KBL2"/>
<dbReference type="EMBL" id="ML119173">
    <property type="protein sequence ID" value="RPB07863.1"/>
    <property type="molecule type" value="Genomic_DNA"/>
</dbReference>
<feature type="transmembrane region" description="Helical" evidence="1">
    <location>
        <begin position="161"/>
        <end position="181"/>
    </location>
</feature>
<dbReference type="InParanoid" id="A0A3N4KBL2"/>
<sequence length="358" mass="40224">METEEEGFQKWWCEAKILSNPDISGIGVISAFFVQGFLASLIGICMYYFSGRWNRLITFPPLAYKYLHAGGRLGGLPTLPRSLHPANPLRAAMMTDIILLTSDMQTLSGIALMVASLSQFPKLSAYHAIMVGNMAWIPSLSHHLAIMYVWDEKPYGRFNTVRYAAVALYAVLYAVYCGLTYTSVRRRWDLEQDCFRACSAKYCVGSYTERDSLLGWVLVNLVFFVCGYVPTICGLFVKMFVKGSWPWMRLAGGLVFSAALCLPVMIFWTVFTLCGVLGYRKANRELLSEDAEERWGFGQVVAVVSLLLVVFEFWKSYVQYNETSSEEDPALCKCTCFCGKRVDSFSTVESGGMVSVNF</sequence>
<evidence type="ECO:0000256" key="1">
    <source>
        <dbReference type="SAM" id="Phobius"/>
    </source>
</evidence>
<feature type="transmembrane region" description="Helical" evidence="1">
    <location>
        <begin position="216"/>
        <end position="241"/>
    </location>
</feature>
<dbReference type="PANTHER" id="PTHR37577:SF1">
    <property type="entry name" value="INTEGRAL MEMBRANE PROTEIN"/>
    <property type="match status" value="1"/>
</dbReference>
<keyword evidence="1" id="KW-0812">Transmembrane</keyword>
<gene>
    <name evidence="2" type="ORF">P167DRAFT_609135</name>
</gene>
<feature type="transmembrane region" description="Helical" evidence="1">
    <location>
        <begin position="126"/>
        <end position="149"/>
    </location>
</feature>
<dbReference type="Proteomes" id="UP000277580">
    <property type="component" value="Unassembled WGS sequence"/>
</dbReference>
<proteinExistence type="predicted"/>
<protein>
    <submittedName>
        <fullName evidence="2">Uncharacterized protein</fullName>
    </submittedName>
</protein>